<evidence type="ECO:0000259" key="13">
    <source>
        <dbReference type="PROSITE" id="PS50812"/>
    </source>
</evidence>
<feature type="region of interest" description="Disordered" evidence="11">
    <location>
        <begin position="1318"/>
        <end position="1375"/>
    </location>
</feature>
<dbReference type="Pfam" id="PF00855">
    <property type="entry name" value="PWWP"/>
    <property type="match status" value="1"/>
</dbReference>
<dbReference type="PANTHER" id="PTHR22884">
    <property type="entry name" value="SET DOMAIN PROTEINS"/>
    <property type="match status" value="1"/>
</dbReference>
<evidence type="ECO:0000256" key="9">
    <source>
        <dbReference type="ARBA" id="ARBA00022833"/>
    </source>
</evidence>
<feature type="compositionally biased region" description="Polar residues" evidence="11">
    <location>
        <begin position="1011"/>
        <end position="1035"/>
    </location>
</feature>
<evidence type="ECO:0000256" key="3">
    <source>
        <dbReference type="ARBA" id="ARBA00022454"/>
    </source>
</evidence>
<keyword evidence="6" id="KW-0949">S-adenosyl-L-methionine</keyword>
<dbReference type="CDD" id="cd15566">
    <property type="entry name" value="PHD3_NSD"/>
    <property type="match status" value="1"/>
</dbReference>
<keyword evidence="8" id="KW-0863">Zinc-finger</keyword>
<keyword evidence="5" id="KW-0808">Transferase</keyword>
<evidence type="ECO:0000256" key="5">
    <source>
        <dbReference type="ARBA" id="ARBA00022679"/>
    </source>
</evidence>
<accession>A0ABP1PQJ8</accession>
<comment type="subcellular location">
    <subcellularLocation>
        <location evidence="2">Chromosome</location>
    </subcellularLocation>
    <subcellularLocation>
        <location evidence="1">Nucleus</location>
    </subcellularLocation>
</comment>
<proteinExistence type="predicted"/>
<feature type="domain" description="PWWP" evidence="13">
    <location>
        <begin position="564"/>
        <end position="616"/>
    </location>
</feature>
<reference evidence="15 16" key="1">
    <citation type="submission" date="2024-08" db="EMBL/GenBank/DDBJ databases">
        <authorList>
            <person name="Cucini C."/>
            <person name="Frati F."/>
        </authorList>
    </citation>
    <scope>NUCLEOTIDE SEQUENCE [LARGE SCALE GENOMIC DNA]</scope>
</reference>
<feature type="domain" description="PWWP" evidence="13">
    <location>
        <begin position="84"/>
        <end position="149"/>
    </location>
</feature>
<evidence type="ECO:0000259" key="14">
    <source>
        <dbReference type="PROSITE" id="PS51215"/>
    </source>
</evidence>
<dbReference type="Pfam" id="PF17907">
    <property type="entry name" value="AWS"/>
    <property type="match status" value="1"/>
</dbReference>
<organism evidence="15 16">
    <name type="scientific">Orchesella dallaii</name>
    <dbReference type="NCBI Taxonomy" id="48710"/>
    <lineage>
        <taxon>Eukaryota</taxon>
        <taxon>Metazoa</taxon>
        <taxon>Ecdysozoa</taxon>
        <taxon>Arthropoda</taxon>
        <taxon>Hexapoda</taxon>
        <taxon>Collembola</taxon>
        <taxon>Entomobryomorpha</taxon>
        <taxon>Entomobryoidea</taxon>
        <taxon>Orchesellidae</taxon>
        <taxon>Orchesellinae</taxon>
        <taxon>Orchesella</taxon>
    </lineage>
</organism>
<dbReference type="InterPro" id="IPR055198">
    <property type="entry name" value="NSD_PHD"/>
</dbReference>
<dbReference type="InterPro" id="IPR050777">
    <property type="entry name" value="SET2_Histone-Lys_MeTrsfase"/>
</dbReference>
<dbReference type="SMART" id="SM00570">
    <property type="entry name" value="AWS"/>
    <property type="match status" value="1"/>
</dbReference>
<feature type="domain" description="AWS" evidence="14">
    <location>
        <begin position="695"/>
        <end position="747"/>
    </location>
</feature>
<comment type="caution">
    <text evidence="15">The sequence shown here is derived from an EMBL/GenBank/DDBJ whole genome shotgun (WGS) entry which is preliminary data.</text>
</comment>
<protein>
    <submittedName>
        <fullName evidence="15">Uncharacterized protein</fullName>
    </submittedName>
</protein>
<dbReference type="SMART" id="SM00249">
    <property type="entry name" value="PHD"/>
    <property type="match status" value="4"/>
</dbReference>
<dbReference type="EMBL" id="CAXLJM020000006">
    <property type="protein sequence ID" value="CAL8071377.1"/>
    <property type="molecule type" value="Genomic_DNA"/>
</dbReference>
<keyword evidence="3" id="KW-0158">Chromosome</keyword>
<dbReference type="Gene3D" id="2.170.270.10">
    <property type="entry name" value="SET domain"/>
    <property type="match status" value="1"/>
</dbReference>
<dbReference type="PROSITE" id="PS50812">
    <property type="entry name" value="PWWP"/>
    <property type="match status" value="2"/>
</dbReference>
<evidence type="ECO:0000313" key="15">
    <source>
        <dbReference type="EMBL" id="CAL8071377.1"/>
    </source>
</evidence>
<evidence type="ECO:0000259" key="12">
    <source>
        <dbReference type="PROSITE" id="PS50280"/>
    </source>
</evidence>
<feature type="region of interest" description="Disordered" evidence="11">
    <location>
        <begin position="975"/>
        <end position="1059"/>
    </location>
</feature>
<feature type="compositionally biased region" description="Acidic residues" evidence="11">
    <location>
        <begin position="1362"/>
        <end position="1374"/>
    </location>
</feature>
<dbReference type="InterPro" id="IPR001965">
    <property type="entry name" value="Znf_PHD"/>
</dbReference>
<dbReference type="InterPro" id="IPR000313">
    <property type="entry name" value="PWWP_dom"/>
</dbReference>
<dbReference type="PROSITE" id="PS50280">
    <property type="entry name" value="SET"/>
    <property type="match status" value="1"/>
</dbReference>
<evidence type="ECO:0000256" key="11">
    <source>
        <dbReference type="SAM" id="MobiDB-lite"/>
    </source>
</evidence>
<dbReference type="SUPFAM" id="SSF57903">
    <property type="entry name" value="FYVE/PHD zinc finger"/>
    <property type="match status" value="1"/>
</dbReference>
<feature type="compositionally biased region" description="Basic and acidic residues" evidence="11">
    <location>
        <begin position="1043"/>
        <end position="1059"/>
    </location>
</feature>
<evidence type="ECO:0000256" key="8">
    <source>
        <dbReference type="ARBA" id="ARBA00022771"/>
    </source>
</evidence>
<dbReference type="SUPFAM" id="SSF82199">
    <property type="entry name" value="SET domain"/>
    <property type="match status" value="1"/>
</dbReference>
<dbReference type="InterPro" id="IPR013083">
    <property type="entry name" value="Znf_RING/FYVE/PHD"/>
</dbReference>
<dbReference type="InterPro" id="IPR046341">
    <property type="entry name" value="SET_dom_sf"/>
</dbReference>
<keyword evidence="4" id="KW-0489">Methyltransferase</keyword>
<dbReference type="InterPro" id="IPR001214">
    <property type="entry name" value="SET_dom"/>
</dbReference>
<dbReference type="SUPFAM" id="SSF63748">
    <property type="entry name" value="Tudor/PWWP/MBT"/>
    <property type="match status" value="2"/>
</dbReference>
<feature type="domain" description="SET" evidence="12">
    <location>
        <begin position="751"/>
        <end position="867"/>
    </location>
</feature>
<sequence>MGPVIVGNRQKLICVKGMHSGSDFFEATSYEFSCFKMGKPKGVSADELKVMLKKMKRAELLEFLKGHHLLRPCSKDHPSEWPQVGELVWARNFGSVYWPAFIAQVEDIETDVEGADEVDDDAYRFVMFLESDFRIAPIPWEHIIPVREGEIQEVLFPLFNKTVVKRTWKPTTCYRKSLAHLREFSGIEPSKRQEHAVNLYQSKTKGKKGVPPPKQLANVEKALPVKPVGSAAAAEAEKKRQDGLRVSERIVHKITKNEEKSQLKETAKSKTELDVEVKAAVKGSRNKTDGRPQVGGEPLKLWVHDKFKAIDKQFHFASNPVCCGTCKNTMGVDSEVKMCHGIPHHVNCVKHTDDDGVRYKCQMCRERQCFLCRKSDPIKVTSEKEEKQQRGDTKKPIKCTKCDLRFHLKCLEKWPQAEIQGAAGPIVCPLHFCHTCLGEQRINSQTRDYTVTASKVYRCSLCLSAYHRTCVPAGCGEQVEGKGYIKCPKHNVPGLAVKQRRIGCLTCCKALKPKEDRVECTMCIQIFHPECTGYVGKTKEKYSLKEFGEGYHCTSCFWGLFPVYGQVVWYQQSQSQYWPARILYPKEFRSRDHFAKRLPGQFSIEYFGNTSFYDNASRVIPLHLTTLEIFKSLKVYQDIPKIQRAHEEAAFFELFSDELRPEILPAPKPVYKQIKRNIYRTSKTFSVEKNIKTDSHEGMCSCASDAKAEEVCLPDSGCHNRDTEMECSDKTCEGGERCSNRMFQRRVDDEPFLQLVPMKNKGWGILAKVTFKCGEFVGEYRGEVIDAEEKTWRLERKGEEDPLYILEIDKGLYIDAEYMGSLSRLINHSCDPNCEIRRYASSKGRAVGGIFALRAIQQGEEITFNYAYGNESNAPFRCHCGTKKCSIFIGKRVPDGFRIEEDTNEEIDAWNDTCSQCGFGGRVICCDYPDCRKVCHYQCVGLKRPPSKDWCCPDHPEGVITKKKSPNQKLARAKISSAATKNVNLTNQKTPKIKEKPLKSEPGSLKRKLTTVLSSFTQTTQPKQRRSVPTLTVSPPQKRKRESRFSRTSEPSQKEEEIVNIRQSRIPALLETPKSARKKAPVLRNSKTNLCDDFGPVIPPCTPPSAPLPVPHRQHIVRRKTEGSDVPPMEKRRLFAERLTRRHTSVQSSPAKRRSSTRSSSSPSPVDFDGENKGSDTTSIVDDEIESQSNNTCPSEMPLTPQEDQDSVLTRSSHRVRSLRNQNQSKGSGPFSPLVLNSITQQGAMPPVYLTDSLVPATVDKNTELTVGIRTRTSPRKSTSQFFQVDRNPEQTGREMIKFPPSAADGTPLLTVEDIKQEPCDDDEESQISSPPRPRNRTRFSEMNSGNSEDAGFVSDVGFTDTDTDAETETDSDLELVFIGPPSLAIGRRNAI</sequence>
<dbReference type="Gene3D" id="3.30.40.10">
    <property type="entry name" value="Zinc/RING finger domain, C3HC4 (zinc finger)"/>
    <property type="match status" value="1"/>
</dbReference>
<keyword evidence="10" id="KW-0539">Nucleus</keyword>
<dbReference type="Pfam" id="PF00856">
    <property type="entry name" value="SET"/>
    <property type="match status" value="1"/>
</dbReference>
<dbReference type="Gene3D" id="2.30.30.140">
    <property type="match status" value="2"/>
</dbReference>
<dbReference type="SMART" id="SM00317">
    <property type="entry name" value="SET"/>
    <property type="match status" value="1"/>
</dbReference>
<dbReference type="Pfam" id="PF22908">
    <property type="entry name" value="PHD_NSD"/>
    <property type="match status" value="1"/>
</dbReference>
<gene>
    <name evidence="15" type="ORF">ODALV1_LOCUS1689</name>
</gene>
<keyword evidence="16" id="KW-1185">Reference proteome</keyword>
<dbReference type="InterPro" id="IPR006560">
    <property type="entry name" value="AWS_dom"/>
</dbReference>
<feature type="region of interest" description="Disordered" evidence="11">
    <location>
        <begin position="1137"/>
        <end position="1234"/>
    </location>
</feature>
<dbReference type="CDD" id="cd05162">
    <property type="entry name" value="PWWP"/>
    <property type="match status" value="1"/>
</dbReference>
<evidence type="ECO:0000256" key="1">
    <source>
        <dbReference type="ARBA" id="ARBA00004123"/>
    </source>
</evidence>
<evidence type="ECO:0000256" key="2">
    <source>
        <dbReference type="ARBA" id="ARBA00004286"/>
    </source>
</evidence>
<keyword evidence="9" id="KW-0862">Zinc</keyword>
<dbReference type="Proteomes" id="UP001642540">
    <property type="component" value="Unassembled WGS sequence"/>
</dbReference>
<keyword evidence="7" id="KW-0479">Metal-binding</keyword>
<evidence type="ECO:0000256" key="7">
    <source>
        <dbReference type="ARBA" id="ARBA00022723"/>
    </source>
</evidence>
<evidence type="ECO:0000256" key="6">
    <source>
        <dbReference type="ARBA" id="ARBA00022691"/>
    </source>
</evidence>
<dbReference type="InterPro" id="IPR011011">
    <property type="entry name" value="Znf_FYVE_PHD"/>
</dbReference>
<name>A0ABP1PQJ8_9HEXA</name>
<feature type="compositionally biased region" description="Polar residues" evidence="11">
    <location>
        <begin position="977"/>
        <end position="990"/>
    </location>
</feature>
<evidence type="ECO:0000256" key="10">
    <source>
        <dbReference type="ARBA" id="ARBA00023242"/>
    </source>
</evidence>
<evidence type="ECO:0000313" key="16">
    <source>
        <dbReference type="Proteomes" id="UP001642540"/>
    </source>
</evidence>
<evidence type="ECO:0000256" key="4">
    <source>
        <dbReference type="ARBA" id="ARBA00022603"/>
    </source>
</evidence>
<dbReference type="PROSITE" id="PS51215">
    <property type="entry name" value="AWS"/>
    <property type="match status" value="1"/>
</dbReference>